<evidence type="ECO:0000259" key="2">
    <source>
        <dbReference type="Pfam" id="PF21934"/>
    </source>
</evidence>
<dbReference type="OrthoDB" id="9156149at2"/>
<dbReference type="Pfam" id="PF21934">
    <property type="entry name" value="Yop-YscD_ppl_3rd"/>
    <property type="match status" value="1"/>
</dbReference>
<evidence type="ECO:0000259" key="1">
    <source>
        <dbReference type="Pfam" id="PF16697"/>
    </source>
</evidence>
<evidence type="ECO:0000313" key="3">
    <source>
        <dbReference type="EMBL" id="MDX5993092.1"/>
    </source>
</evidence>
<proteinExistence type="predicted"/>
<sequence length="305" mass="32864">MYELRVLTGLHKGAALPLVGEQWLIGAEESRDLALHDPGVETLHCRLQRAGDTWQLLAEEGTVLDGEGHSHASMEVLLDCPLVLGSVWVYLAAAESPWPTLPVLVGHPGEDGDGKASAEVGERGRVRLLNRGTGIALGVLLGVMGSAWSLSWPVGSGASGPAAVPTSEPAVVSDGRTLLQEDEAVRVLKQMLSERLLTAVSVEPNAQGIALMGSLQGEGMLVYERMLQRFEKDYETDFVLQDQVSSGAAGLPFVIVQIIAGPRGHLVMEDGRRLHVGDKLDGLRLVRIDNERILFDGVRRHEVAW</sequence>
<dbReference type="Proteomes" id="UP001278050">
    <property type="component" value="Unassembled WGS sequence"/>
</dbReference>
<evidence type="ECO:0000313" key="6">
    <source>
        <dbReference type="Proteomes" id="UP001278050"/>
    </source>
</evidence>
<protein>
    <submittedName>
        <fullName evidence="3">FHA domain-containing protein</fullName>
    </submittedName>
    <submittedName>
        <fullName evidence="4">Type III secretion protein D</fullName>
    </submittedName>
</protein>
<dbReference type="Pfam" id="PF16697">
    <property type="entry name" value="Yop-YscD_cpl"/>
    <property type="match status" value="1"/>
</dbReference>
<name>A0A1G7BRB1_9GAMM</name>
<dbReference type="CDD" id="cd00060">
    <property type="entry name" value="FHA"/>
    <property type="match status" value="1"/>
</dbReference>
<dbReference type="InterPro" id="IPR053946">
    <property type="entry name" value="YscD_ppl_3rd"/>
</dbReference>
<dbReference type="AlphaFoldDB" id="A0A1G7BRB1"/>
<accession>A0A1G7BRB1</accession>
<evidence type="ECO:0000313" key="5">
    <source>
        <dbReference type="Proteomes" id="UP000182413"/>
    </source>
</evidence>
<keyword evidence="6" id="KW-1185">Reference proteome</keyword>
<dbReference type="Gene3D" id="2.60.200.20">
    <property type="match status" value="1"/>
</dbReference>
<dbReference type="Proteomes" id="UP000182413">
    <property type="component" value="Unassembled WGS sequence"/>
</dbReference>
<evidence type="ECO:0000313" key="4">
    <source>
        <dbReference type="EMBL" id="SDE28886.1"/>
    </source>
</evidence>
<reference evidence="3 6" key="2">
    <citation type="submission" date="2023-11" db="EMBL/GenBank/DDBJ databases">
        <title>MicrobeMod: A computational toolkit for identifying prokaryotic methylation and restriction-modification with nanopore sequencing.</title>
        <authorList>
            <person name="Crits-Christoph A."/>
            <person name="Kang S.C."/>
            <person name="Lee H."/>
            <person name="Ostrov N."/>
        </authorList>
    </citation>
    <scope>NUCLEOTIDE SEQUENCE [LARGE SCALE GENOMIC DNA]</scope>
    <source>
        <strain evidence="3 6">ATCC BAA-571</strain>
    </source>
</reference>
<organism evidence="4 5">
    <name type="scientific">Ectopseudomonas alcaliphila</name>
    <dbReference type="NCBI Taxonomy" id="101564"/>
    <lineage>
        <taxon>Bacteria</taxon>
        <taxon>Pseudomonadati</taxon>
        <taxon>Pseudomonadota</taxon>
        <taxon>Gammaproteobacteria</taxon>
        <taxon>Pseudomonadales</taxon>
        <taxon>Pseudomonadaceae</taxon>
        <taxon>Ectopseudomonas</taxon>
    </lineage>
</organism>
<feature type="domain" description="YscD cytoplasmic" evidence="1">
    <location>
        <begin position="5"/>
        <end position="94"/>
    </location>
</feature>
<dbReference type="EMBL" id="FNAE01000002">
    <property type="protein sequence ID" value="SDE28886.1"/>
    <property type="molecule type" value="Genomic_DNA"/>
</dbReference>
<dbReference type="InterPro" id="IPR008984">
    <property type="entry name" value="SMAD_FHA_dom_sf"/>
</dbReference>
<feature type="domain" description="YscD-like Bon-like" evidence="2">
    <location>
        <begin position="184"/>
        <end position="245"/>
    </location>
</feature>
<dbReference type="RefSeq" id="WP_074677370.1">
    <property type="nucleotide sequence ID" value="NZ_CBCSET010000003.1"/>
</dbReference>
<dbReference type="SUPFAM" id="SSF49879">
    <property type="entry name" value="SMAD/FHA domain"/>
    <property type="match status" value="1"/>
</dbReference>
<dbReference type="EMBL" id="JAWXXP010000001">
    <property type="protein sequence ID" value="MDX5993092.1"/>
    <property type="molecule type" value="Genomic_DNA"/>
</dbReference>
<gene>
    <name evidence="4" type="ORF">SAMN05216575_102300</name>
    <name evidence="3" type="ORF">SIM71_13565</name>
</gene>
<reference evidence="4 5" key="1">
    <citation type="submission" date="2016-10" db="EMBL/GenBank/DDBJ databases">
        <authorList>
            <person name="de Groot N.N."/>
        </authorList>
    </citation>
    <scope>NUCLEOTIDE SEQUENCE [LARGE SCALE GENOMIC DNA]</scope>
    <source>
        <strain evidence="4 5">JCM 10630</strain>
    </source>
</reference>
<dbReference type="InterPro" id="IPR032030">
    <property type="entry name" value="YscD_cytoplasmic_dom"/>
</dbReference>